<evidence type="ECO:0008006" key="3">
    <source>
        <dbReference type="Google" id="ProtNLM"/>
    </source>
</evidence>
<protein>
    <recommendedName>
        <fullName evidence="3">Helix-turn-helix domain-containing protein</fullName>
    </recommendedName>
</protein>
<name>A0A6I0DN93_BRUAN</name>
<reference evidence="1 2" key="1">
    <citation type="submission" date="2019-09" db="EMBL/GenBank/DDBJ databases">
        <title>Taxonomic organization of the family Brucellaceae based on a phylogenomic approach.</title>
        <authorList>
            <person name="Leclercq S."/>
            <person name="Cloeckaert A."/>
            <person name="Zygmunt M.S."/>
        </authorList>
    </citation>
    <scope>NUCLEOTIDE SEQUENCE [LARGE SCALE GENOMIC DNA]</scope>
    <source>
        <strain evidence="1 2">CCUG 34461</strain>
    </source>
</reference>
<organism evidence="1 2">
    <name type="scientific">Brucella anthropi</name>
    <name type="common">Ochrobactrum anthropi</name>
    <dbReference type="NCBI Taxonomy" id="529"/>
    <lineage>
        <taxon>Bacteria</taxon>
        <taxon>Pseudomonadati</taxon>
        <taxon>Pseudomonadota</taxon>
        <taxon>Alphaproteobacteria</taxon>
        <taxon>Hyphomicrobiales</taxon>
        <taxon>Brucellaceae</taxon>
        <taxon>Brucella/Ochrobactrum group</taxon>
        <taxon>Brucella</taxon>
    </lineage>
</organism>
<dbReference type="Proteomes" id="UP000441102">
    <property type="component" value="Unassembled WGS sequence"/>
</dbReference>
<comment type="caution">
    <text evidence="1">The sequence shown here is derived from an EMBL/GenBank/DDBJ whole genome shotgun (WGS) entry which is preliminary data.</text>
</comment>
<dbReference type="AlphaFoldDB" id="A0A6I0DN93"/>
<proteinExistence type="predicted"/>
<evidence type="ECO:0000313" key="1">
    <source>
        <dbReference type="EMBL" id="KAB2799233.1"/>
    </source>
</evidence>
<sequence length="355" mass="40029">MSGTAEGLLLRKSRRIFAVDRRAWNAVCDLGMNEAVCYLVIASGTGGDQRTSSWSATSIEKYMGIHHRRATAAIQRLEAEKLVTVVKNGSFRRYSLQPACAVPSVVKKATAGQRRTATREQEIVEQLLLPEWIWLPNSLIEGAADETSPVKLLRQSQNLNALRLFINFYYHHDLTADHGIDWRIRSGIREEYTRKEIGHHGNHKIWAFKPLQYNVSTITDFYFDGFWDCFHLLKDAGLIEFVAHLVEGDSDDAEIIHPLPFPNTGETGEQEITKQAISAAQLMVPYFTDKSTMLVPALSRLENVQMVGIARLKYRPQTTKTAEWLSNAAEWKKYASGFEAMAAQIEDSGIKVASR</sequence>
<accession>A0A6I0DN93</accession>
<dbReference type="RefSeq" id="WP_151576581.1">
    <property type="nucleotide sequence ID" value="NZ_WBWX01000003.1"/>
</dbReference>
<evidence type="ECO:0000313" key="2">
    <source>
        <dbReference type="Proteomes" id="UP000441102"/>
    </source>
</evidence>
<gene>
    <name evidence="1" type="ORF">F9L06_11655</name>
</gene>
<dbReference type="EMBL" id="WBWX01000003">
    <property type="protein sequence ID" value="KAB2799233.1"/>
    <property type="molecule type" value="Genomic_DNA"/>
</dbReference>